<dbReference type="Proteomes" id="UP001431783">
    <property type="component" value="Unassembled WGS sequence"/>
</dbReference>
<protein>
    <recommendedName>
        <fullName evidence="3">Transposable element Tc3 transposase</fullName>
    </recommendedName>
</protein>
<dbReference type="GO" id="GO:0003676">
    <property type="term" value="F:nucleic acid binding"/>
    <property type="evidence" value="ECO:0007669"/>
    <property type="project" value="InterPro"/>
</dbReference>
<organism evidence="1 2">
    <name type="scientific">Henosepilachna vigintioctopunctata</name>
    <dbReference type="NCBI Taxonomy" id="420089"/>
    <lineage>
        <taxon>Eukaryota</taxon>
        <taxon>Metazoa</taxon>
        <taxon>Ecdysozoa</taxon>
        <taxon>Arthropoda</taxon>
        <taxon>Hexapoda</taxon>
        <taxon>Insecta</taxon>
        <taxon>Pterygota</taxon>
        <taxon>Neoptera</taxon>
        <taxon>Endopterygota</taxon>
        <taxon>Coleoptera</taxon>
        <taxon>Polyphaga</taxon>
        <taxon>Cucujiformia</taxon>
        <taxon>Coccinelloidea</taxon>
        <taxon>Coccinellidae</taxon>
        <taxon>Epilachninae</taxon>
        <taxon>Epilachnini</taxon>
        <taxon>Henosepilachna</taxon>
    </lineage>
</organism>
<accession>A0AAW1V3V4</accession>
<dbReference type="EMBL" id="JARQZJ010000121">
    <property type="protein sequence ID" value="KAK9887799.1"/>
    <property type="molecule type" value="Genomic_DNA"/>
</dbReference>
<evidence type="ECO:0000313" key="2">
    <source>
        <dbReference type="Proteomes" id="UP001431783"/>
    </source>
</evidence>
<dbReference type="PANTHER" id="PTHR47326">
    <property type="entry name" value="TRANSPOSABLE ELEMENT TC3 TRANSPOSASE-LIKE PROTEIN"/>
    <property type="match status" value="1"/>
</dbReference>
<dbReference type="Gene3D" id="3.30.420.10">
    <property type="entry name" value="Ribonuclease H-like superfamily/Ribonuclease H"/>
    <property type="match status" value="1"/>
</dbReference>
<evidence type="ECO:0000313" key="1">
    <source>
        <dbReference type="EMBL" id="KAK9887799.1"/>
    </source>
</evidence>
<dbReference type="AlphaFoldDB" id="A0AAW1V3V4"/>
<dbReference type="InterPro" id="IPR036397">
    <property type="entry name" value="RNaseH_sf"/>
</dbReference>
<proteinExistence type="predicted"/>
<sequence>MLPEKNTVWCGLWAGGIIGSFFCKDDLGRNVTVNGERYRAMIRNFFLPQFAELNLVDMWFLQKGATCHTARETMGMLKDEFGEQLISRNGPVNWPPRSCD</sequence>
<name>A0AAW1V3V4_9CUCU</name>
<reference evidence="1 2" key="1">
    <citation type="submission" date="2023-03" db="EMBL/GenBank/DDBJ databases">
        <title>Genome insight into feeding habits of ladybird beetles.</title>
        <authorList>
            <person name="Li H.-S."/>
            <person name="Huang Y.-H."/>
            <person name="Pang H."/>
        </authorList>
    </citation>
    <scope>NUCLEOTIDE SEQUENCE [LARGE SCALE GENOMIC DNA]</scope>
    <source>
        <strain evidence="1">SYSU_2023b</strain>
        <tissue evidence="1">Whole body</tissue>
    </source>
</reference>
<keyword evidence="2" id="KW-1185">Reference proteome</keyword>
<dbReference type="PANTHER" id="PTHR47326:SF1">
    <property type="entry name" value="HTH PSQ-TYPE DOMAIN-CONTAINING PROTEIN"/>
    <property type="match status" value="1"/>
</dbReference>
<gene>
    <name evidence="1" type="ORF">WA026_000114</name>
</gene>
<comment type="caution">
    <text evidence="1">The sequence shown here is derived from an EMBL/GenBank/DDBJ whole genome shotgun (WGS) entry which is preliminary data.</text>
</comment>
<evidence type="ECO:0008006" key="3">
    <source>
        <dbReference type="Google" id="ProtNLM"/>
    </source>
</evidence>